<keyword evidence="4 8" id="KW-0460">Magnesium</keyword>
<dbReference type="NCBIfam" id="TIGR03156">
    <property type="entry name" value="GTP_HflX"/>
    <property type="match status" value="1"/>
</dbReference>
<dbReference type="AlphaFoldDB" id="A0A2V3WCK2"/>
<dbReference type="InterPro" id="IPR027417">
    <property type="entry name" value="P-loop_NTPase"/>
</dbReference>
<gene>
    <name evidence="6" type="primary">hflX</name>
    <name evidence="10" type="ORF">DES38_10234</name>
</gene>
<dbReference type="PIRSF" id="PIRSF006809">
    <property type="entry name" value="GTP-binding_hflX_prd"/>
    <property type="match status" value="1"/>
</dbReference>
<comment type="subcellular location">
    <subcellularLocation>
        <location evidence="6">Cytoplasm</location>
    </subcellularLocation>
    <text evidence="6">May associate with membranes.</text>
</comment>
<dbReference type="EMBL" id="QJJR01000002">
    <property type="protein sequence ID" value="PXW92456.1"/>
    <property type="molecule type" value="Genomic_DNA"/>
</dbReference>
<dbReference type="Proteomes" id="UP000247922">
    <property type="component" value="Unassembled WGS sequence"/>
</dbReference>
<feature type="binding site" evidence="7">
    <location>
        <begin position="248"/>
        <end position="251"/>
    </location>
    <ligand>
        <name>GTP</name>
        <dbReference type="ChEBI" id="CHEBI:37565"/>
    </ligand>
</feature>
<keyword evidence="3 6" id="KW-0547">Nucleotide-binding</keyword>
<proteinExistence type="inferred from homology"/>
<evidence type="ECO:0000256" key="3">
    <source>
        <dbReference type="ARBA" id="ARBA00022741"/>
    </source>
</evidence>
<dbReference type="InterPro" id="IPR025121">
    <property type="entry name" value="GTPase_HflX_N"/>
</dbReference>
<feature type="binding site" evidence="8">
    <location>
        <position position="208"/>
    </location>
    <ligand>
        <name>Mg(2+)</name>
        <dbReference type="ChEBI" id="CHEBI:18420"/>
    </ligand>
</feature>
<dbReference type="CDD" id="cd01878">
    <property type="entry name" value="HflX"/>
    <property type="match status" value="1"/>
</dbReference>
<feature type="binding site" evidence="8">
    <location>
        <position position="228"/>
    </location>
    <ligand>
        <name>Mg(2+)</name>
        <dbReference type="ChEBI" id="CHEBI:18420"/>
    </ligand>
</feature>
<dbReference type="RefSeq" id="WP_110250343.1">
    <property type="nucleotide sequence ID" value="NZ_QJJR01000002.1"/>
</dbReference>
<dbReference type="PANTHER" id="PTHR10229:SF0">
    <property type="entry name" value="GTP-BINDING PROTEIN 6-RELATED"/>
    <property type="match status" value="1"/>
</dbReference>
<dbReference type="InterPro" id="IPR030394">
    <property type="entry name" value="G_HFLX_dom"/>
</dbReference>
<dbReference type="FunFam" id="3.40.50.11060:FF:000001">
    <property type="entry name" value="GTPase HflX"/>
    <property type="match status" value="1"/>
</dbReference>
<dbReference type="GO" id="GO:0003924">
    <property type="term" value="F:GTPase activity"/>
    <property type="evidence" value="ECO:0007669"/>
    <property type="project" value="UniProtKB-UniRule"/>
</dbReference>
<feature type="binding site" evidence="7">
    <location>
        <begin position="201"/>
        <end position="208"/>
    </location>
    <ligand>
        <name>GTP</name>
        <dbReference type="ChEBI" id="CHEBI:37565"/>
    </ligand>
</feature>
<keyword evidence="1 6" id="KW-0963">Cytoplasm</keyword>
<dbReference type="Pfam" id="PF01926">
    <property type="entry name" value="MMR_HSR1"/>
    <property type="match status" value="1"/>
</dbReference>
<keyword evidence="2 8" id="KW-0479">Metal-binding</keyword>
<sequence length="412" mass="47156">MTEHVLIIAVERKSGEDLHFKYALEELISLTETAKGEVVDVLTQKRDRPHPKTYLGKGKIEEVHELIEALNIDLLIANDELSASQMRNLEEEFALPIIDRSQLILDIFAGRAKTREGKLQVELAQYQYLLPRLHGQGHSLSRLGGGIGTRGPGETKLESDRRHINHRIDEIKQRLKTVVNQREQYRSRRRENQTFQIAIVGYTNAGKSTLFNRLTNSDTFEQDQLFATLDPTARQLKLPSGLQVIISDTVGFMQDLPTALIAAFRSTLEEVKEADLIYHVIDASHPDHHQQQETVKRLLKELNAEHIPILSVYNKKDLLSTSFIPFEKPAVTISAFEESDRLRLLYETEKLMMTHWEPYTRIVHASEGKVLQQLKKASIITEQTFDEVNEAYTIHGFLPSSHALRQVEELEE</sequence>
<evidence type="ECO:0000256" key="6">
    <source>
        <dbReference type="HAMAP-Rule" id="MF_00900"/>
    </source>
</evidence>
<evidence type="ECO:0000259" key="9">
    <source>
        <dbReference type="PROSITE" id="PS51705"/>
    </source>
</evidence>
<dbReference type="Pfam" id="PF13167">
    <property type="entry name" value="GTP-bdg_N"/>
    <property type="match status" value="1"/>
</dbReference>
<evidence type="ECO:0000313" key="10">
    <source>
        <dbReference type="EMBL" id="PXW92456.1"/>
    </source>
</evidence>
<dbReference type="Gene3D" id="6.10.250.2860">
    <property type="match status" value="1"/>
</dbReference>
<evidence type="ECO:0000256" key="8">
    <source>
        <dbReference type="PIRSR" id="PIRSR006809-2"/>
    </source>
</evidence>
<comment type="cofactor">
    <cofactor evidence="8">
        <name>Mg(2+)</name>
        <dbReference type="ChEBI" id="CHEBI:18420"/>
    </cofactor>
</comment>
<comment type="subunit">
    <text evidence="6">Monomer. Associates with the 50S ribosomal subunit.</text>
</comment>
<feature type="binding site" evidence="7">
    <location>
        <begin position="314"/>
        <end position="317"/>
    </location>
    <ligand>
        <name>GTP</name>
        <dbReference type="ChEBI" id="CHEBI:37565"/>
    </ligand>
</feature>
<dbReference type="HAMAP" id="MF_00900">
    <property type="entry name" value="GTPase_HflX"/>
    <property type="match status" value="1"/>
</dbReference>
<organism evidence="10 11">
    <name type="scientific">Streptohalobacillus salinus</name>
    <dbReference type="NCBI Taxonomy" id="621096"/>
    <lineage>
        <taxon>Bacteria</taxon>
        <taxon>Bacillati</taxon>
        <taxon>Bacillota</taxon>
        <taxon>Bacilli</taxon>
        <taxon>Bacillales</taxon>
        <taxon>Bacillaceae</taxon>
        <taxon>Streptohalobacillus</taxon>
    </lineage>
</organism>
<dbReference type="InterPro" id="IPR005225">
    <property type="entry name" value="Small_GTP-bd"/>
</dbReference>
<dbReference type="PRINTS" id="PR00326">
    <property type="entry name" value="GTP1OBG"/>
</dbReference>
<keyword evidence="11" id="KW-1185">Reference proteome</keyword>
<dbReference type="InterPro" id="IPR032305">
    <property type="entry name" value="GTP-bd_M"/>
</dbReference>
<evidence type="ECO:0000256" key="2">
    <source>
        <dbReference type="ARBA" id="ARBA00022723"/>
    </source>
</evidence>
<dbReference type="InterPro" id="IPR006073">
    <property type="entry name" value="GTP-bd"/>
</dbReference>
<comment type="caution">
    <text evidence="10">The sequence shown here is derived from an EMBL/GenBank/DDBJ whole genome shotgun (WGS) entry which is preliminary data.</text>
</comment>
<dbReference type="GO" id="GO:0046872">
    <property type="term" value="F:metal ion binding"/>
    <property type="evidence" value="ECO:0007669"/>
    <property type="project" value="UniProtKB-KW"/>
</dbReference>
<dbReference type="NCBIfam" id="TIGR00231">
    <property type="entry name" value="small_GTP"/>
    <property type="match status" value="1"/>
</dbReference>
<evidence type="ECO:0000256" key="7">
    <source>
        <dbReference type="PIRSR" id="PIRSR006809-1"/>
    </source>
</evidence>
<dbReference type="SUPFAM" id="SSF52540">
    <property type="entry name" value="P-loop containing nucleoside triphosphate hydrolases"/>
    <property type="match status" value="1"/>
</dbReference>
<evidence type="ECO:0000256" key="1">
    <source>
        <dbReference type="ARBA" id="ARBA00022490"/>
    </source>
</evidence>
<dbReference type="InterPro" id="IPR016496">
    <property type="entry name" value="GTPase_HflX"/>
</dbReference>
<feature type="domain" description="Hflx-type G" evidence="9">
    <location>
        <begin position="195"/>
        <end position="356"/>
    </location>
</feature>
<feature type="binding site" evidence="7">
    <location>
        <begin position="226"/>
        <end position="230"/>
    </location>
    <ligand>
        <name>GTP</name>
        <dbReference type="ChEBI" id="CHEBI:37565"/>
    </ligand>
</feature>
<dbReference type="GO" id="GO:0005525">
    <property type="term" value="F:GTP binding"/>
    <property type="evidence" value="ECO:0007669"/>
    <property type="project" value="UniProtKB-UniRule"/>
</dbReference>
<comment type="similarity">
    <text evidence="6">Belongs to the TRAFAC class OBG-HflX-like GTPase superfamily. HflX GTPase family.</text>
</comment>
<dbReference type="InterPro" id="IPR042108">
    <property type="entry name" value="GTPase_HflX_N_sf"/>
</dbReference>
<dbReference type="GO" id="GO:0043022">
    <property type="term" value="F:ribosome binding"/>
    <property type="evidence" value="ECO:0007669"/>
    <property type="project" value="TreeGrafter"/>
</dbReference>
<dbReference type="GO" id="GO:0005737">
    <property type="term" value="C:cytoplasm"/>
    <property type="evidence" value="ECO:0007669"/>
    <property type="project" value="UniProtKB-SubCell"/>
</dbReference>
<evidence type="ECO:0000313" key="11">
    <source>
        <dbReference type="Proteomes" id="UP000247922"/>
    </source>
</evidence>
<evidence type="ECO:0000256" key="5">
    <source>
        <dbReference type="ARBA" id="ARBA00023134"/>
    </source>
</evidence>
<reference evidence="10 11" key="1">
    <citation type="submission" date="2018-05" db="EMBL/GenBank/DDBJ databases">
        <title>Genomic Encyclopedia of Type Strains, Phase IV (KMG-IV): sequencing the most valuable type-strain genomes for metagenomic binning, comparative biology and taxonomic classification.</title>
        <authorList>
            <person name="Goeker M."/>
        </authorList>
    </citation>
    <scope>NUCLEOTIDE SEQUENCE [LARGE SCALE GENOMIC DNA]</scope>
    <source>
        <strain evidence="10 11">DSM 22440</strain>
    </source>
</reference>
<dbReference type="Pfam" id="PF16360">
    <property type="entry name" value="GTP-bdg_M"/>
    <property type="match status" value="1"/>
</dbReference>
<dbReference type="OrthoDB" id="9812272at2"/>
<dbReference type="Gene3D" id="3.40.50.300">
    <property type="entry name" value="P-loop containing nucleotide triphosphate hydrolases"/>
    <property type="match status" value="1"/>
</dbReference>
<keyword evidence="5 6" id="KW-0342">GTP-binding</keyword>
<dbReference type="PANTHER" id="PTHR10229">
    <property type="entry name" value="GTP-BINDING PROTEIN HFLX"/>
    <property type="match status" value="1"/>
</dbReference>
<name>A0A2V3WCK2_9BACI</name>
<dbReference type="Gene3D" id="3.40.50.11060">
    <property type="entry name" value="GTPase HflX, N-terminal domain"/>
    <property type="match status" value="1"/>
</dbReference>
<protein>
    <recommendedName>
        <fullName evidence="6">GTPase HflX</fullName>
    </recommendedName>
    <alternativeName>
        <fullName evidence="6">GTP-binding protein HflX</fullName>
    </alternativeName>
</protein>
<comment type="function">
    <text evidence="6">GTPase that associates with the 50S ribosomal subunit and may have a role during protein synthesis or ribosome biogenesis.</text>
</comment>
<dbReference type="PROSITE" id="PS51705">
    <property type="entry name" value="G_HFLX"/>
    <property type="match status" value="1"/>
</dbReference>
<accession>A0A2V3WCK2</accession>
<evidence type="ECO:0000256" key="4">
    <source>
        <dbReference type="ARBA" id="ARBA00022842"/>
    </source>
</evidence>